<comment type="similarity">
    <text evidence="1 2">Belongs to the polypeptide deformylase family.</text>
</comment>
<dbReference type="GO" id="GO:0042586">
    <property type="term" value="F:peptide deformylase activity"/>
    <property type="evidence" value="ECO:0007669"/>
    <property type="project" value="InterPro"/>
</dbReference>
<reference evidence="3 4" key="1">
    <citation type="submission" date="2016-12" db="EMBL/GenBank/DDBJ databases">
        <authorList>
            <person name="Song W.-J."/>
            <person name="Kurnit D.M."/>
        </authorList>
    </citation>
    <scope>NUCLEOTIDE SEQUENCE [LARGE SCALE GENOMIC DNA]</scope>
    <source>
        <strain evidence="3 4">DSM 19599</strain>
    </source>
</reference>
<dbReference type="Pfam" id="PF01327">
    <property type="entry name" value="Pep_deformylase"/>
    <property type="match status" value="1"/>
</dbReference>
<comment type="caution">
    <text evidence="2">Lacks conserved residue(s) required for the propagation of feature annotation.</text>
</comment>
<dbReference type="EMBL" id="FRXO01000003">
    <property type="protein sequence ID" value="SHO64186.1"/>
    <property type="molecule type" value="Genomic_DNA"/>
</dbReference>
<dbReference type="NCBIfam" id="NF001159">
    <property type="entry name" value="PRK00150.1-3"/>
    <property type="match status" value="1"/>
</dbReference>
<dbReference type="OrthoDB" id="9804313at2"/>
<dbReference type="HAMAP" id="MF_00163">
    <property type="entry name" value="Pep_deformylase"/>
    <property type="match status" value="1"/>
</dbReference>
<dbReference type="AlphaFoldDB" id="A0A1M7ZHN3"/>
<dbReference type="RefSeq" id="WP_073627469.1">
    <property type="nucleotide sequence ID" value="NZ_FRXO01000003.1"/>
</dbReference>
<dbReference type="CDD" id="cd00487">
    <property type="entry name" value="Pep_deformylase"/>
    <property type="match status" value="1"/>
</dbReference>
<dbReference type="PIRSF" id="PIRSF004749">
    <property type="entry name" value="Pep_def"/>
    <property type="match status" value="1"/>
</dbReference>
<dbReference type="PANTHER" id="PTHR10458">
    <property type="entry name" value="PEPTIDE DEFORMYLASE"/>
    <property type="match status" value="1"/>
</dbReference>
<gene>
    <name evidence="3" type="ORF">SAMN02745172_01623</name>
</gene>
<feature type="active site" evidence="2">
    <location>
        <position position="134"/>
    </location>
</feature>
<dbReference type="NCBIfam" id="TIGR00079">
    <property type="entry name" value="pept_deformyl"/>
    <property type="match status" value="1"/>
</dbReference>
<dbReference type="SUPFAM" id="SSF56420">
    <property type="entry name" value="Peptide deformylase"/>
    <property type="match status" value="1"/>
</dbReference>
<organism evidence="3 4">
    <name type="scientific">Pseudoxanthobacter soli DSM 19599</name>
    <dbReference type="NCBI Taxonomy" id="1123029"/>
    <lineage>
        <taxon>Bacteria</taxon>
        <taxon>Pseudomonadati</taxon>
        <taxon>Pseudomonadota</taxon>
        <taxon>Alphaproteobacteria</taxon>
        <taxon>Hyphomicrobiales</taxon>
        <taxon>Segnochrobactraceae</taxon>
        <taxon>Pseudoxanthobacter</taxon>
    </lineage>
</organism>
<evidence type="ECO:0000313" key="3">
    <source>
        <dbReference type="EMBL" id="SHO64186.1"/>
    </source>
</evidence>
<dbReference type="PANTHER" id="PTHR10458:SF22">
    <property type="entry name" value="PEPTIDE DEFORMYLASE"/>
    <property type="match status" value="1"/>
</dbReference>
<dbReference type="Gene3D" id="3.90.45.10">
    <property type="entry name" value="Peptide deformylase"/>
    <property type="match status" value="1"/>
</dbReference>
<dbReference type="NCBIfam" id="NF009484">
    <property type="entry name" value="PRK12846.1-5"/>
    <property type="match status" value="1"/>
</dbReference>
<proteinExistence type="inferred from homology"/>
<evidence type="ECO:0000313" key="4">
    <source>
        <dbReference type="Proteomes" id="UP000186406"/>
    </source>
</evidence>
<dbReference type="Proteomes" id="UP000186406">
    <property type="component" value="Unassembled WGS sequence"/>
</dbReference>
<sequence>MAIRPILKYPDPGLRRPAEAVAAFDDDLRALASDLVDTMRAAPGVGITAPHVGVSLRLTAIELDRAAVPLFYVNPHVLEASAETGRHTEGSVSMPGITDEVERPVRVRVAWQDLDGTPREDWADGFLAVCLQHEIDQLDGVFWIERLSRLKRDRLVKRWSKWNKAAAS</sequence>
<dbReference type="PRINTS" id="PR01576">
    <property type="entry name" value="PDEFORMYLASE"/>
</dbReference>
<name>A0A1M7ZHN3_9HYPH</name>
<accession>A0A1M7ZHN3</accession>
<dbReference type="InterPro" id="IPR023635">
    <property type="entry name" value="Peptide_deformylase"/>
</dbReference>
<evidence type="ECO:0000256" key="2">
    <source>
        <dbReference type="HAMAP-Rule" id="MF_00163"/>
    </source>
</evidence>
<keyword evidence="4" id="KW-1185">Reference proteome</keyword>
<dbReference type="InterPro" id="IPR036821">
    <property type="entry name" value="Peptide_deformylase_sf"/>
</dbReference>
<dbReference type="STRING" id="1123029.SAMN02745172_01623"/>
<evidence type="ECO:0000256" key="1">
    <source>
        <dbReference type="ARBA" id="ARBA00010759"/>
    </source>
</evidence>
<protein>
    <recommendedName>
        <fullName evidence="2">Peptide deformylase-like</fullName>
    </recommendedName>
    <alternativeName>
        <fullName evidence="2">Polypeptide deformylase-like</fullName>
    </alternativeName>
</protein>